<reference evidence="2" key="1">
    <citation type="journal article" date="2023" name="G3 (Bethesda)">
        <title>Genome assembly and association tests identify interacting loci associated with vigor, precocity, and sex in interspecific pistachio rootstocks.</title>
        <authorList>
            <person name="Palmer W."/>
            <person name="Jacygrad E."/>
            <person name="Sagayaradj S."/>
            <person name="Cavanaugh K."/>
            <person name="Han R."/>
            <person name="Bertier L."/>
            <person name="Beede B."/>
            <person name="Kafkas S."/>
            <person name="Golino D."/>
            <person name="Preece J."/>
            <person name="Michelmore R."/>
        </authorList>
    </citation>
    <scope>NUCLEOTIDE SEQUENCE [LARGE SCALE GENOMIC DNA]</scope>
</reference>
<comment type="caution">
    <text evidence="1">The sequence shown here is derived from an EMBL/GenBank/DDBJ whole genome shotgun (WGS) entry which is preliminary data.</text>
</comment>
<evidence type="ECO:0000313" key="2">
    <source>
        <dbReference type="Proteomes" id="UP001164250"/>
    </source>
</evidence>
<dbReference type="EMBL" id="CM047908">
    <property type="protein sequence ID" value="KAJ0082938.1"/>
    <property type="molecule type" value="Genomic_DNA"/>
</dbReference>
<keyword evidence="2" id="KW-1185">Reference proteome</keyword>
<accession>A0ACC1A6Q9</accession>
<proteinExistence type="predicted"/>
<protein>
    <submittedName>
        <fullName evidence="1">Uncharacterized protein</fullName>
    </submittedName>
</protein>
<sequence length="213" mass="23861">MLLEGVIANTVTYNTLIHAFLRRGAIQEALKLANDMLFRGCPLDEITYNGLIKALCKAGAIDKGLALFEEMMRKGVVPSNISCNILINGLCRTGKVNTALEFLRDMIHRGLTPDIVTYNSLINVGTSHMLRIGDSKGTFRKWLLSLTLLLSLCASINLWVGFILNILEFLKYGLEANFHPSVIPHAYRLSFTSLEDTYLFKAMFLSWFSLPNL</sequence>
<gene>
    <name evidence="1" type="ORF">Patl1_09697</name>
</gene>
<evidence type="ECO:0000313" key="1">
    <source>
        <dbReference type="EMBL" id="KAJ0082938.1"/>
    </source>
</evidence>
<dbReference type="Proteomes" id="UP001164250">
    <property type="component" value="Chromosome 12"/>
</dbReference>
<name>A0ACC1A6Q9_9ROSI</name>
<organism evidence="1 2">
    <name type="scientific">Pistacia atlantica</name>
    <dbReference type="NCBI Taxonomy" id="434234"/>
    <lineage>
        <taxon>Eukaryota</taxon>
        <taxon>Viridiplantae</taxon>
        <taxon>Streptophyta</taxon>
        <taxon>Embryophyta</taxon>
        <taxon>Tracheophyta</taxon>
        <taxon>Spermatophyta</taxon>
        <taxon>Magnoliopsida</taxon>
        <taxon>eudicotyledons</taxon>
        <taxon>Gunneridae</taxon>
        <taxon>Pentapetalae</taxon>
        <taxon>rosids</taxon>
        <taxon>malvids</taxon>
        <taxon>Sapindales</taxon>
        <taxon>Anacardiaceae</taxon>
        <taxon>Pistacia</taxon>
    </lineage>
</organism>